<feature type="compositionally biased region" description="Polar residues" evidence="2">
    <location>
        <begin position="331"/>
        <end position="343"/>
    </location>
</feature>
<evidence type="ECO:0000256" key="2">
    <source>
        <dbReference type="SAM" id="MobiDB-lite"/>
    </source>
</evidence>
<feature type="coiled-coil region" evidence="1">
    <location>
        <begin position="532"/>
        <end position="580"/>
    </location>
</feature>
<feature type="compositionally biased region" description="Polar residues" evidence="2">
    <location>
        <begin position="308"/>
        <end position="322"/>
    </location>
</feature>
<sequence>MFDRINIESKNKSDSMFNSDEKNASRDVKKNLNDSTSDNIAFNKSNNFNALHNSPDKNDGESAVLPDDVKKDKVNSNASEAPQSNSNEQNLVFFIDQYELEKSQKKDTVTETLTNSSDKSNKDQVSNKAKNFIDSDVLTSKDCNTKLAANSVNDSNSKENSTATSKKKLTEESSEVASTQIKNVRSKLTNAINESATRQKQSTLNSEKTKIDSESQNNQAEIMNEDLDLEAKQSEPRNKITQTKTEQINCENETVLNKQVDLDDKIIKTFDDEQPKTTNESFNDKNNQTKAEWLNTDSINQQINLTNEQLLSNTQPVSTETRQAGPMVKQPSANNAPPIQSEPTVKPPSTDDTQCVQTERISQQPLADNTGPVQTEIDQTGLMVEQPSIDNTHAGVNNSPRKLKSGCNELNDKVDDFINKSCTTEDSILNDPNNIANTSSAYNSTVESNFSKNTESKTFIHDSSVNQSFNLANHTNDVCSEITKIFNVVELAIQELSKNVQTEENVTNPLHTLLRLSQITSDELTKLNQNLLNSEEQIFDSLLNKMNDLTTNNSNLLIDMQMLEQNYSSLLELNNKTEMQNSMNQTTVTQALSEHNILDVPQDANYIAISNNSILEFNDELNKKDIKIAYLKKKLLQYEKEIESLKCSQNDTQLQQSSENLNDILVKNNDNISQKNNVRKIETIKHIELFDTSINNCENELKSEIKNFSGINNENTNSSSLSIAETTCVVIEKDSTDAQKLESKIVKKDDAENINISEQQNAQVETIQKYNELADVIDEIPHEYQPGSGDYVYSKIDCPKGFRLKSEILLRNS</sequence>
<evidence type="ECO:0000313" key="3">
    <source>
        <dbReference type="Proteomes" id="UP000515146"/>
    </source>
</evidence>
<feature type="region of interest" description="Disordered" evidence="2">
    <location>
        <begin position="308"/>
        <end position="355"/>
    </location>
</feature>
<feature type="region of interest" description="Disordered" evidence="2">
    <location>
        <begin position="46"/>
        <end position="65"/>
    </location>
</feature>
<feature type="region of interest" description="Disordered" evidence="2">
    <location>
        <begin position="1"/>
        <end position="38"/>
    </location>
</feature>
<feature type="compositionally biased region" description="Polar residues" evidence="2">
    <location>
        <begin position="110"/>
        <end position="125"/>
    </location>
</feature>
<evidence type="ECO:0000256" key="1">
    <source>
        <dbReference type="SAM" id="Coils"/>
    </source>
</evidence>
<dbReference type="Proteomes" id="UP000515146">
    <property type="component" value="Unplaced"/>
</dbReference>
<feature type="compositionally biased region" description="Basic and acidic residues" evidence="2">
    <location>
        <begin position="1"/>
        <end position="32"/>
    </location>
</feature>
<keyword evidence="3" id="KW-1185">Reference proteome</keyword>
<name>A0A6P6XKZ7_DERPT</name>
<reference evidence="4" key="1">
    <citation type="submission" date="2025-08" db="UniProtKB">
        <authorList>
            <consortium name="RefSeq"/>
        </authorList>
    </citation>
    <scope>IDENTIFICATION</scope>
    <source>
        <strain evidence="4">Airmid</strain>
    </source>
</reference>
<feature type="compositionally biased region" description="Polar residues" evidence="2">
    <location>
        <begin position="150"/>
        <end position="164"/>
    </location>
</feature>
<feature type="compositionally biased region" description="Polar residues" evidence="2">
    <location>
        <begin position="194"/>
        <end position="206"/>
    </location>
</feature>
<gene>
    <name evidence="4" type="primary">LOC113788353</name>
</gene>
<feature type="region of interest" description="Disordered" evidence="2">
    <location>
        <begin position="150"/>
        <end position="177"/>
    </location>
</feature>
<feature type="region of interest" description="Disordered" evidence="2">
    <location>
        <begin position="194"/>
        <end position="218"/>
    </location>
</feature>
<dbReference type="RefSeq" id="XP_027193616.1">
    <property type="nucleotide sequence ID" value="XM_027337815.1"/>
</dbReference>
<dbReference type="KEGG" id="dpte:113788353"/>
<keyword evidence="1" id="KW-0175">Coiled coil</keyword>
<protein>
    <submittedName>
        <fullName evidence="4">TNF receptor-associated factor family protein DDB_G0272098-like</fullName>
    </submittedName>
</protein>
<proteinExistence type="predicted"/>
<organism evidence="3 4">
    <name type="scientific">Dermatophagoides pteronyssinus</name>
    <name type="common">European house dust mite</name>
    <dbReference type="NCBI Taxonomy" id="6956"/>
    <lineage>
        <taxon>Eukaryota</taxon>
        <taxon>Metazoa</taxon>
        <taxon>Ecdysozoa</taxon>
        <taxon>Arthropoda</taxon>
        <taxon>Chelicerata</taxon>
        <taxon>Arachnida</taxon>
        <taxon>Acari</taxon>
        <taxon>Acariformes</taxon>
        <taxon>Sarcoptiformes</taxon>
        <taxon>Astigmata</taxon>
        <taxon>Psoroptidia</taxon>
        <taxon>Analgoidea</taxon>
        <taxon>Pyroglyphidae</taxon>
        <taxon>Dermatophagoidinae</taxon>
        <taxon>Dermatophagoides</taxon>
    </lineage>
</organism>
<feature type="region of interest" description="Disordered" evidence="2">
    <location>
        <begin position="104"/>
        <end position="125"/>
    </location>
</feature>
<accession>A0A6P6XKZ7</accession>
<evidence type="ECO:0000313" key="4">
    <source>
        <dbReference type="RefSeq" id="XP_027193616.1"/>
    </source>
</evidence>
<dbReference type="AlphaFoldDB" id="A0A6P6XKZ7"/>
<dbReference type="InParanoid" id="A0A6P6XKZ7"/>